<dbReference type="PROSITE" id="PS51421">
    <property type="entry name" value="RAS"/>
    <property type="match status" value="1"/>
</dbReference>
<dbReference type="SMART" id="SM00173">
    <property type="entry name" value="RAS"/>
    <property type="match status" value="1"/>
</dbReference>
<dbReference type="GO" id="GO:0030139">
    <property type="term" value="C:endocytic vesicle"/>
    <property type="evidence" value="ECO:0007669"/>
    <property type="project" value="UniProtKB-ARBA"/>
</dbReference>
<dbReference type="SUPFAM" id="SSF52540">
    <property type="entry name" value="P-loop containing nucleoside triphosphate hydrolases"/>
    <property type="match status" value="1"/>
</dbReference>
<dbReference type="SMART" id="SM00174">
    <property type="entry name" value="RHO"/>
    <property type="match status" value="1"/>
</dbReference>
<dbReference type="OrthoDB" id="63533at2759"/>
<evidence type="ECO:0000256" key="5">
    <source>
        <dbReference type="ARBA" id="ARBA00023134"/>
    </source>
</evidence>
<dbReference type="AlphaFoldDB" id="A0A1R2D1K3"/>
<comment type="similarity">
    <text evidence="1">Belongs to the small GTPase superfamily. Rab family.</text>
</comment>
<evidence type="ECO:0000256" key="8">
    <source>
        <dbReference type="ARBA" id="ARBA00067801"/>
    </source>
</evidence>
<dbReference type="NCBIfam" id="TIGR00231">
    <property type="entry name" value="small_GTP"/>
    <property type="match status" value="1"/>
</dbReference>
<dbReference type="PANTHER" id="PTHR47981:SF20">
    <property type="entry name" value="RAS-RELATED PROTEIN RAB-7A"/>
    <property type="match status" value="1"/>
</dbReference>
<keyword evidence="4" id="KW-0653">Protein transport</keyword>
<accession>A0A1R2D1K3</accession>
<protein>
    <recommendedName>
        <fullName evidence="8">Ras-related protein Rab-7b</fullName>
    </recommendedName>
</protein>
<keyword evidence="7" id="KW-0636">Prenylation</keyword>
<dbReference type="GO" id="GO:0015031">
    <property type="term" value="P:protein transport"/>
    <property type="evidence" value="ECO:0007669"/>
    <property type="project" value="UniProtKB-KW"/>
</dbReference>
<evidence type="ECO:0000256" key="3">
    <source>
        <dbReference type="ARBA" id="ARBA00022741"/>
    </source>
</evidence>
<proteinExistence type="inferred from homology"/>
<dbReference type="GO" id="GO:0002682">
    <property type="term" value="P:regulation of immune system process"/>
    <property type="evidence" value="ECO:0007669"/>
    <property type="project" value="UniProtKB-ARBA"/>
</dbReference>
<evidence type="ECO:0000256" key="2">
    <source>
        <dbReference type="ARBA" id="ARBA00022448"/>
    </source>
</evidence>
<dbReference type="Proteomes" id="UP000187209">
    <property type="component" value="Unassembled WGS sequence"/>
</dbReference>
<evidence type="ECO:0000313" key="10">
    <source>
        <dbReference type="Proteomes" id="UP000187209"/>
    </source>
</evidence>
<dbReference type="InterPro" id="IPR001806">
    <property type="entry name" value="Small_GTPase"/>
</dbReference>
<keyword evidence="6" id="KW-0449">Lipoprotein</keyword>
<evidence type="ECO:0000256" key="6">
    <source>
        <dbReference type="ARBA" id="ARBA00023288"/>
    </source>
</evidence>
<dbReference type="EMBL" id="MPUH01000017">
    <property type="protein sequence ID" value="OMJ95096.1"/>
    <property type="molecule type" value="Genomic_DNA"/>
</dbReference>
<evidence type="ECO:0000256" key="1">
    <source>
        <dbReference type="ARBA" id="ARBA00006270"/>
    </source>
</evidence>
<dbReference type="SMART" id="SM00176">
    <property type="entry name" value="RAN"/>
    <property type="match status" value="1"/>
</dbReference>
<keyword evidence="10" id="KW-1185">Reference proteome</keyword>
<dbReference type="GO" id="GO:0003924">
    <property type="term" value="F:GTPase activity"/>
    <property type="evidence" value="ECO:0007669"/>
    <property type="project" value="InterPro"/>
</dbReference>
<evidence type="ECO:0000256" key="4">
    <source>
        <dbReference type="ARBA" id="ARBA00022927"/>
    </source>
</evidence>
<dbReference type="Gene3D" id="3.40.50.300">
    <property type="entry name" value="P-loop containing nucleotide triphosphate hydrolases"/>
    <property type="match status" value="1"/>
</dbReference>
<dbReference type="SMART" id="SM00175">
    <property type="entry name" value="RAB"/>
    <property type="match status" value="1"/>
</dbReference>
<evidence type="ECO:0000256" key="7">
    <source>
        <dbReference type="ARBA" id="ARBA00023289"/>
    </source>
</evidence>
<keyword evidence="5" id="KW-0342">GTP-binding</keyword>
<organism evidence="9 10">
    <name type="scientific">Stentor coeruleus</name>
    <dbReference type="NCBI Taxonomy" id="5963"/>
    <lineage>
        <taxon>Eukaryota</taxon>
        <taxon>Sar</taxon>
        <taxon>Alveolata</taxon>
        <taxon>Ciliophora</taxon>
        <taxon>Postciliodesmatophora</taxon>
        <taxon>Heterotrichea</taxon>
        <taxon>Heterotrichida</taxon>
        <taxon>Stentoridae</taxon>
        <taxon>Stentor</taxon>
    </lineage>
</organism>
<dbReference type="InterPro" id="IPR005225">
    <property type="entry name" value="Small_GTP-bd"/>
</dbReference>
<dbReference type="FunFam" id="3.40.50.300:FF:000751">
    <property type="entry name" value="Rab family GTPase, putative"/>
    <property type="match status" value="1"/>
</dbReference>
<sequence length="201" mass="22701">MSKNRSQLKVIVLGDSGVGKTCLLNRFVRCEFSQNYRATIGADFLSKEVILNSKHISLQLWDTAGQERFQSLGASFYRGADVCILVYDITCQKSFESIISWKQEFISQCGPSNPENFPFMVIGNKCDLDNQRAVNQAKSYQWAKELNLPLIEASAKDDIRIQEAFLEASKLALERETKEPVLKPIILKANEGKKTHTNKCC</sequence>
<dbReference type="InterPro" id="IPR027417">
    <property type="entry name" value="P-loop_NTPase"/>
</dbReference>
<reference evidence="9 10" key="1">
    <citation type="submission" date="2016-11" db="EMBL/GenBank/DDBJ databases">
        <title>The macronuclear genome of Stentor coeruleus: a giant cell with tiny introns.</title>
        <authorList>
            <person name="Slabodnick M."/>
            <person name="Ruby J.G."/>
            <person name="Reiff S.B."/>
            <person name="Swart E.C."/>
            <person name="Gosai S."/>
            <person name="Prabakaran S."/>
            <person name="Witkowska E."/>
            <person name="Larue G.E."/>
            <person name="Fisher S."/>
            <person name="Freeman R.M."/>
            <person name="Gunawardena J."/>
            <person name="Chu W."/>
            <person name="Stover N.A."/>
            <person name="Gregory B.D."/>
            <person name="Nowacki M."/>
            <person name="Derisi J."/>
            <person name="Roy S.W."/>
            <person name="Marshall W.F."/>
            <person name="Sood P."/>
        </authorList>
    </citation>
    <scope>NUCLEOTIDE SEQUENCE [LARGE SCALE GENOMIC DNA]</scope>
    <source>
        <strain evidence="9">WM001</strain>
    </source>
</reference>
<dbReference type="GO" id="GO:0005764">
    <property type="term" value="C:lysosome"/>
    <property type="evidence" value="ECO:0007669"/>
    <property type="project" value="UniProtKB-ARBA"/>
</dbReference>
<keyword evidence="2" id="KW-0813">Transport</keyword>
<dbReference type="PANTHER" id="PTHR47981">
    <property type="entry name" value="RAB FAMILY"/>
    <property type="match status" value="1"/>
</dbReference>
<gene>
    <name evidence="9" type="ORF">SteCoe_1637</name>
</gene>
<keyword evidence="3" id="KW-0547">Nucleotide-binding</keyword>
<dbReference type="PRINTS" id="PR00449">
    <property type="entry name" value="RASTRNSFRMNG"/>
</dbReference>
<dbReference type="GO" id="GO:0005770">
    <property type="term" value="C:late endosome"/>
    <property type="evidence" value="ECO:0007669"/>
    <property type="project" value="UniProtKB-ARBA"/>
</dbReference>
<dbReference type="PROSITE" id="PS51419">
    <property type="entry name" value="RAB"/>
    <property type="match status" value="1"/>
</dbReference>
<dbReference type="Pfam" id="PF00071">
    <property type="entry name" value="Ras"/>
    <property type="match status" value="1"/>
</dbReference>
<dbReference type="GO" id="GO:0005525">
    <property type="term" value="F:GTP binding"/>
    <property type="evidence" value="ECO:0007669"/>
    <property type="project" value="UniProtKB-KW"/>
</dbReference>
<evidence type="ECO:0000313" key="9">
    <source>
        <dbReference type="EMBL" id="OMJ95096.1"/>
    </source>
</evidence>
<dbReference type="PROSITE" id="PS51420">
    <property type="entry name" value="RHO"/>
    <property type="match status" value="1"/>
</dbReference>
<comment type="caution">
    <text evidence="9">The sequence shown here is derived from an EMBL/GenBank/DDBJ whole genome shotgun (WGS) entry which is preliminary data.</text>
</comment>
<name>A0A1R2D1K3_9CILI</name>